<accession>A0ABX9T1W6</accession>
<protein>
    <recommendedName>
        <fullName evidence="7">Ribonuclease R</fullName>
        <shortName evidence="7">RNase R</shortName>
        <ecNumber evidence="7">3.1.13.1</ecNumber>
    </recommendedName>
</protein>
<dbReference type="PANTHER" id="PTHR23355">
    <property type="entry name" value="RIBONUCLEASE"/>
    <property type="match status" value="1"/>
</dbReference>
<feature type="region of interest" description="Disordered" evidence="8">
    <location>
        <begin position="702"/>
        <end position="738"/>
    </location>
</feature>
<evidence type="ECO:0000313" key="11">
    <source>
        <dbReference type="Proteomes" id="UP000276029"/>
    </source>
</evidence>
<dbReference type="InterPro" id="IPR011805">
    <property type="entry name" value="RNase_R"/>
</dbReference>
<evidence type="ECO:0000256" key="3">
    <source>
        <dbReference type="ARBA" id="ARBA00022722"/>
    </source>
</evidence>
<evidence type="ECO:0000256" key="6">
    <source>
        <dbReference type="ARBA" id="ARBA00022884"/>
    </source>
</evidence>
<feature type="domain" description="S1 motif" evidence="9">
    <location>
        <begin position="625"/>
        <end position="706"/>
    </location>
</feature>
<evidence type="ECO:0000256" key="7">
    <source>
        <dbReference type="HAMAP-Rule" id="MF_01895"/>
    </source>
</evidence>
<dbReference type="CDD" id="cd04471">
    <property type="entry name" value="S1_RNase_R"/>
    <property type="match status" value="1"/>
</dbReference>
<dbReference type="InterPro" id="IPR040476">
    <property type="entry name" value="CSD2"/>
</dbReference>
<evidence type="ECO:0000256" key="2">
    <source>
        <dbReference type="ARBA" id="ARBA00022490"/>
    </source>
</evidence>
<keyword evidence="3 7" id="KW-0540">Nuclease</keyword>
<dbReference type="Gene3D" id="2.40.50.140">
    <property type="entry name" value="Nucleic acid-binding proteins"/>
    <property type="match status" value="1"/>
</dbReference>
<dbReference type="Proteomes" id="UP000276029">
    <property type="component" value="Unassembled WGS sequence"/>
</dbReference>
<feature type="compositionally biased region" description="Basic residues" evidence="8">
    <location>
        <begin position="713"/>
        <end position="724"/>
    </location>
</feature>
<dbReference type="EC" id="3.1.13.1" evidence="7"/>
<dbReference type="InterPro" id="IPR022966">
    <property type="entry name" value="RNase_II/R_CS"/>
</dbReference>
<dbReference type="PROSITE" id="PS01175">
    <property type="entry name" value="RIBONUCLEASE_II"/>
    <property type="match status" value="1"/>
</dbReference>
<dbReference type="InterPro" id="IPR050180">
    <property type="entry name" value="RNR_Ribonuclease"/>
</dbReference>
<comment type="subcellular location">
    <subcellularLocation>
        <location evidence="7">Cytoplasm</location>
    </subcellularLocation>
</comment>
<keyword evidence="11" id="KW-1185">Reference proteome</keyword>
<comment type="function">
    <text evidence="7">3'-5' exoribonuclease that releases 5'-nucleoside monophosphates and is involved in maturation of structured RNAs.</text>
</comment>
<dbReference type="InterPro" id="IPR004476">
    <property type="entry name" value="RNase_II/RNase_R"/>
</dbReference>
<comment type="catalytic activity">
    <reaction evidence="1 7">
        <text>Exonucleolytic cleavage in the 3'- to 5'-direction to yield nucleoside 5'-phosphates.</text>
        <dbReference type="EC" id="3.1.13.1"/>
    </reaction>
</comment>
<comment type="caution">
    <text evidence="10">The sequence shown here is derived from an EMBL/GenBank/DDBJ whole genome shotgun (WGS) entry which is preliminary data.</text>
</comment>
<dbReference type="NCBIfam" id="TIGR02063">
    <property type="entry name" value="RNase_R"/>
    <property type="match status" value="1"/>
</dbReference>
<organism evidence="10 11">
    <name type="scientific">Sphingosinicella microcystinivorans</name>
    <dbReference type="NCBI Taxonomy" id="335406"/>
    <lineage>
        <taxon>Bacteria</taxon>
        <taxon>Pseudomonadati</taxon>
        <taxon>Pseudomonadota</taxon>
        <taxon>Alphaproteobacteria</taxon>
        <taxon>Sphingomonadales</taxon>
        <taxon>Sphingosinicellaceae</taxon>
        <taxon>Sphingosinicella</taxon>
    </lineage>
</organism>
<keyword evidence="5 7" id="KW-0269">Exonuclease</keyword>
<evidence type="ECO:0000259" key="9">
    <source>
        <dbReference type="PROSITE" id="PS50126"/>
    </source>
</evidence>
<dbReference type="InterPro" id="IPR001900">
    <property type="entry name" value="RNase_II/R"/>
</dbReference>
<dbReference type="HAMAP" id="MF_01895">
    <property type="entry name" value="RNase_R"/>
    <property type="match status" value="1"/>
</dbReference>
<gene>
    <name evidence="7" type="primary">rnr</name>
    <name evidence="10" type="ORF">DFR51_0860</name>
</gene>
<dbReference type="InterPro" id="IPR003029">
    <property type="entry name" value="S1_domain"/>
</dbReference>
<dbReference type="PANTHER" id="PTHR23355:SF9">
    <property type="entry name" value="DIS3-LIKE EXONUCLEASE 2"/>
    <property type="match status" value="1"/>
</dbReference>
<dbReference type="SMART" id="SM00955">
    <property type="entry name" value="RNB"/>
    <property type="match status" value="1"/>
</dbReference>
<dbReference type="SUPFAM" id="SSF50249">
    <property type="entry name" value="Nucleic acid-binding proteins"/>
    <property type="match status" value="2"/>
</dbReference>
<sequence length="738" mass="80301">MGMAKRPSPGLPTREQILSFVEESSSPVGKREIAKAFGLTAQDKILLKALLKDMANEGLLDSGPGRAFHKGGGLPKVTVLKIVGIEGGRAVAVPENWPNDTPAPKVRVVEGRKRAALGMGDRILARIEETGRGHLAHVMKKIGASSEDAMLGVLRRDASGWFLVPTDKRLRFDLKITDIGEADAGDLVLAEQSGRGARAAGRVVQRLGDPMAPRSFSLIAIHEKGIPNAFSEEAEAEAAKAAKLPLGDREDLRDLPLLTIDPADARDHDDAVWAAADDDPGNTGGFKAIVAIADVSFYVRPGSAIDREARERGNSVYFPDRVVPMLPEALSTDACSLNANEDKAVLACHLTIASDGTVKDWRFTRAVMHGVANLAYETVQEAIDGKIEHALTEGVLRPLWAAWTALKAARDKRDPLALNMPERRVILDEKGRIAEIRVREHLPSHQLIEDFMIAANVAAAKALEAKASPVVYRTHERPSREKLVALSDYVKSLGLSLSLGQVVTPTTFNRLLARITEPALLEQVSEQVLRSQAQAFYGTDNLGHFGLALGSYAHFTSPIRRYSDTLVHRALVRAYKLGEGGLTDEEMRALPRTAEHISMTERRAMEAERDTIDRYVAAYLAQHVGQIVRTRISGVTRFGLFASVEGVGGDGLIPMSMLGAERFHFDESTKTIEGLTTGVTYHVGQRLELRLADANPISGALRFEFPDGPAPRAGKRPPPQRKGRPPLPKGTGKVRRKR</sequence>
<dbReference type="PROSITE" id="PS50126">
    <property type="entry name" value="S1"/>
    <property type="match status" value="1"/>
</dbReference>
<evidence type="ECO:0000256" key="5">
    <source>
        <dbReference type="ARBA" id="ARBA00022839"/>
    </source>
</evidence>
<evidence type="ECO:0000313" key="10">
    <source>
        <dbReference type="EMBL" id="RKS91300.1"/>
    </source>
</evidence>
<reference evidence="10 11" key="1">
    <citation type="submission" date="2018-10" db="EMBL/GenBank/DDBJ databases">
        <title>Genomic Encyclopedia of Type Strains, Phase IV (KMG-IV): sequencing the most valuable type-strain genomes for metagenomic binning, comparative biology and taxonomic classification.</title>
        <authorList>
            <person name="Goeker M."/>
        </authorList>
    </citation>
    <scope>NUCLEOTIDE SEQUENCE [LARGE SCALE GENOMIC DNA]</scope>
    <source>
        <strain evidence="10 11">DSM 19791</strain>
    </source>
</reference>
<evidence type="ECO:0000256" key="4">
    <source>
        <dbReference type="ARBA" id="ARBA00022801"/>
    </source>
</evidence>
<keyword evidence="2 7" id="KW-0963">Cytoplasm</keyword>
<keyword evidence="4 7" id="KW-0378">Hydrolase</keyword>
<name>A0ABX9T1W6_SPHMI</name>
<dbReference type="EMBL" id="RBWX01000007">
    <property type="protein sequence ID" value="RKS91300.1"/>
    <property type="molecule type" value="Genomic_DNA"/>
</dbReference>
<dbReference type="InterPro" id="IPR012340">
    <property type="entry name" value="NA-bd_OB-fold"/>
</dbReference>
<comment type="similarity">
    <text evidence="7">Belongs to the RNR ribonuclease family. RNase R subfamily.</text>
</comment>
<dbReference type="NCBIfam" id="TIGR00358">
    <property type="entry name" value="3_prime_RNase"/>
    <property type="match status" value="1"/>
</dbReference>
<evidence type="ECO:0000256" key="8">
    <source>
        <dbReference type="SAM" id="MobiDB-lite"/>
    </source>
</evidence>
<proteinExistence type="inferred from homology"/>
<keyword evidence="6 7" id="KW-0694">RNA-binding</keyword>
<evidence type="ECO:0000256" key="1">
    <source>
        <dbReference type="ARBA" id="ARBA00001849"/>
    </source>
</evidence>
<dbReference type="Pfam" id="PF17876">
    <property type="entry name" value="CSD2"/>
    <property type="match status" value="1"/>
</dbReference>
<dbReference type="Pfam" id="PF00773">
    <property type="entry name" value="RNB"/>
    <property type="match status" value="1"/>
</dbReference>